<organism evidence="3 4">
    <name type="scientific">Adonisia turfae CCMR0082</name>
    <dbReference type="NCBI Taxonomy" id="2304604"/>
    <lineage>
        <taxon>Bacteria</taxon>
        <taxon>Bacillati</taxon>
        <taxon>Cyanobacteriota</taxon>
        <taxon>Adonisia</taxon>
        <taxon>Adonisia turfae</taxon>
    </lineage>
</organism>
<accession>A0A6M0SHM1</accession>
<protein>
    <submittedName>
        <fullName evidence="3">Thioredoxin</fullName>
    </submittedName>
</protein>
<keyword evidence="1" id="KW-1133">Transmembrane helix</keyword>
<evidence type="ECO:0000313" key="4">
    <source>
        <dbReference type="Proteomes" id="UP000473574"/>
    </source>
</evidence>
<comment type="caution">
    <text evidence="3">The sequence shown here is derived from an EMBL/GenBank/DDBJ whole genome shotgun (WGS) entry which is preliminary data.</text>
</comment>
<reference evidence="3 4" key="1">
    <citation type="journal article" date="2020" name="Microb. Ecol.">
        <title>Ecogenomics of the Marine Benthic Filamentous Cyanobacterium Adonisia.</title>
        <authorList>
            <person name="Walter J.M."/>
            <person name="Coutinho F.H."/>
            <person name="Leomil L."/>
            <person name="Hargreaves P.I."/>
            <person name="Campeao M.E."/>
            <person name="Vieira V.V."/>
            <person name="Silva B.S."/>
            <person name="Fistarol G.O."/>
            <person name="Salomon P.S."/>
            <person name="Sawabe T."/>
            <person name="Mino S."/>
            <person name="Hosokawa M."/>
            <person name="Miyashita H."/>
            <person name="Maruyama F."/>
            <person name="van Verk M.C."/>
            <person name="Dutilh B.E."/>
            <person name="Thompson C.C."/>
            <person name="Thompson F.L."/>
        </authorList>
    </citation>
    <scope>NUCLEOTIDE SEQUENCE [LARGE SCALE GENOMIC DNA]</scope>
    <source>
        <strain evidence="3 4">CCMR0082</strain>
    </source>
</reference>
<evidence type="ECO:0000313" key="3">
    <source>
        <dbReference type="EMBL" id="NEZ68007.1"/>
    </source>
</evidence>
<dbReference type="InterPro" id="IPR036249">
    <property type="entry name" value="Thioredoxin-like_sf"/>
</dbReference>
<dbReference type="SUPFAM" id="SSF52833">
    <property type="entry name" value="Thioredoxin-like"/>
    <property type="match status" value="1"/>
</dbReference>
<dbReference type="InterPro" id="IPR013766">
    <property type="entry name" value="Thioredoxin_domain"/>
</dbReference>
<proteinExistence type="predicted"/>
<sequence length="474" mass="53302">MKAPFQSIYQWRIQFLATILTVVLILLVPVKTVASDVVDVYFFHSTTCPHCLRQKPLMEDIDTYNPDVKVHLIEVSEEPQTWQDFRERYNIRSGAVPRTFVGEMSFVGYSESDGSLEYVPAYEGYIGYHNQILDAIATAVGHTLQLGTATNTLQLDTATNPWQFPWLVLGLPGIYLISFPLLRSRLQSPQARRYWWGGLGAICLLSLFLLVSLTPDTIIKTFAQQLPFPLFVSTIALADGFNPCAFTVLIILLSLLTHTKRRRDMLLIGGTFIITSAAMYFLFIMVMIGMGALLLEHYGQWFLLVLGIGVAIAGLINIKDYFWFKQGVSLSLSADEQRTITQKASRIVRALNEPQKNRLKFLAALGSTVILAIFVNTVELGCTAILPVVYMTTLVNYCNIQSVDGTFLCQTTWTFLYAVLYIVPLGLILANFIYSFESTRLSESQGRRLKLVGGLFMLFFGLVMIFQPELLLLT</sequence>
<dbReference type="Gene3D" id="3.40.30.10">
    <property type="entry name" value="Glutaredoxin"/>
    <property type="match status" value="1"/>
</dbReference>
<dbReference type="AlphaFoldDB" id="A0A6M0SHM1"/>
<keyword evidence="1" id="KW-0812">Transmembrane</keyword>
<dbReference type="Proteomes" id="UP000473574">
    <property type="component" value="Unassembled WGS sequence"/>
</dbReference>
<feature type="transmembrane region" description="Helical" evidence="1">
    <location>
        <begin position="415"/>
        <end position="436"/>
    </location>
</feature>
<name>A0A6M0SHM1_9CYAN</name>
<dbReference type="PROSITE" id="PS51352">
    <property type="entry name" value="THIOREDOXIN_2"/>
    <property type="match status" value="1"/>
</dbReference>
<feature type="transmembrane region" description="Helical" evidence="1">
    <location>
        <begin position="301"/>
        <end position="318"/>
    </location>
</feature>
<evidence type="ECO:0000259" key="2">
    <source>
        <dbReference type="PROSITE" id="PS51352"/>
    </source>
</evidence>
<feature type="transmembrane region" description="Helical" evidence="1">
    <location>
        <begin position="448"/>
        <end position="466"/>
    </location>
</feature>
<dbReference type="RefSeq" id="WP_163671266.1">
    <property type="nucleotide sequence ID" value="NZ_QZCE01000002.1"/>
</dbReference>
<feature type="transmembrane region" description="Helical" evidence="1">
    <location>
        <begin position="226"/>
        <end position="253"/>
    </location>
</feature>
<dbReference type="PROSITE" id="PS51354">
    <property type="entry name" value="GLUTAREDOXIN_2"/>
    <property type="match status" value="1"/>
</dbReference>
<dbReference type="CDD" id="cd02947">
    <property type="entry name" value="TRX_family"/>
    <property type="match status" value="1"/>
</dbReference>
<keyword evidence="1" id="KW-0472">Membrane</keyword>
<gene>
    <name evidence="3" type="ORF">D0962_35635</name>
</gene>
<feature type="transmembrane region" description="Helical" evidence="1">
    <location>
        <begin position="194"/>
        <end position="214"/>
    </location>
</feature>
<feature type="transmembrane region" description="Helical" evidence="1">
    <location>
        <begin position="361"/>
        <end position="386"/>
    </location>
</feature>
<feature type="domain" description="Thioredoxin" evidence="2">
    <location>
        <begin position="1"/>
        <end position="141"/>
    </location>
</feature>
<feature type="transmembrane region" description="Helical" evidence="1">
    <location>
        <begin position="164"/>
        <end position="182"/>
    </location>
</feature>
<dbReference type="EMBL" id="QZCE01000002">
    <property type="protein sequence ID" value="NEZ68007.1"/>
    <property type="molecule type" value="Genomic_DNA"/>
</dbReference>
<evidence type="ECO:0000256" key="1">
    <source>
        <dbReference type="SAM" id="Phobius"/>
    </source>
</evidence>
<feature type="transmembrane region" description="Helical" evidence="1">
    <location>
        <begin position="265"/>
        <end position="295"/>
    </location>
</feature>